<comment type="subcellular location">
    <subcellularLocation>
        <location evidence="1">Cell membrane</location>
        <topology evidence="1">Multi-pass membrane protein</topology>
    </subcellularLocation>
</comment>
<accession>A0A919WI88</accession>
<dbReference type="Proteomes" id="UP000682111">
    <property type="component" value="Unassembled WGS sequence"/>
</dbReference>
<dbReference type="AlphaFoldDB" id="A0A919WI88"/>
<keyword evidence="6 7" id="KW-0472">Membrane</keyword>
<dbReference type="InterPro" id="IPR036259">
    <property type="entry name" value="MFS_trans_sf"/>
</dbReference>
<feature type="transmembrane region" description="Helical" evidence="7">
    <location>
        <begin position="155"/>
        <end position="174"/>
    </location>
</feature>
<dbReference type="CDD" id="cd06173">
    <property type="entry name" value="MFS_MefA_like"/>
    <property type="match status" value="1"/>
</dbReference>
<keyword evidence="5 7" id="KW-1133">Transmembrane helix</keyword>
<feature type="transmembrane region" description="Helical" evidence="7">
    <location>
        <begin position="244"/>
        <end position="265"/>
    </location>
</feature>
<keyword evidence="10" id="KW-1185">Reference proteome</keyword>
<evidence type="ECO:0000256" key="4">
    <source>
        <dbReference type="ARBA" id="ARBA00022692"/>
    </source>
</evidence>
<evidence type="ECO:0000256" key="3">
    <source>
        <dbReference type="ARBA" id="ARBA00022475"/>
    </source>
</evidence>
<name>A0A919WI88_9BACI</name>
<keyword evidence="4 7" id="KW-0812">Transmembrane</keyword>
<dbReference type="PANTHER" id="PTHR43266">
    <property type="entry name" value="MACROLIDE-EFFLUX PROTEIN"/>
    <property type="match status" value="1"/>
</dbReference>
<dbReference type="SUPFAM" id="SSF103473">
    <property type="entry name" value="MFS general substrate transporter"/>
    <property type="match status" value="1"/>
</dbReference>
<feature type="transmembrane region" description="Helical" evidence="7">
    <location>
        <begin position="88"/>
        <end position="111"/>
    </location>
</feature>
<feature type="transmembrane region" description="Helical" evidence="7">
    <location>
        <begin position="64"/>
        <end position="82"/>
    </location>
</feature>
<feature type="transmembrane region" description="Helical" evidence="7">
    <location>
        <begin position="359"/>
        <end position="385"/>
    </location>
</feature>
<keyword evidence="2" id="KW-0813">Transport</keyword>
<feature type="transmembrane region" description="Helical" evidence="7">
    <location>
        <begin position="294"/>
        <end position="319"/>
    </location>
</feature>
<feature type="transmembrane region" description="Helical" evidence="7">
    <location>
        <begin position="7"/>
        <end position="25"/>
    </location>
</feature>
<reference evidence="9" key="1">
    <citation type="submission" date="2021-03" db="EMBL/GenBank/DDBJ databases">
        <title>Antimicrobial resistance genes in bacteria isolated from Japanese honey, and their potential for conferring macrolide and lincosamide resistance in the American foulbrood pathogen Paenibacillus larvae.</title>
        <authorList>
            <person name="Okamoto M."/>
            <person name="Kumagai M."/>
            <person name="Kanamori H."/>
            <person name="Takamatsu D."/>
        </authorList>
    </citation>
    <scope>NUCLEOTIDE SEQUENCE</scope>
    <source>
        <strain evidence="9">J27TS8</strain>
    </source>
</reference>
<dbReference type="PRINTS" id="PR01988">
    <property type="entry name" value="EXPORTERBACE"/>
</dbReference>
<evidence type="ECO:0000256" key="2">
    <source>
        <dbReference type="ARBA" id="ARBA00022448"/>
    </source>
</evidence>
<feature type="transmembrane region" description="Helical" evidence="7">
    <location>
        <begin position="272"/>
        <end position="288"/>
    </location>
</feature>
<feature type="transmembrane region" description="Helical" evidence="7">
    <location>
        <begin position="206"/>
        <end position="224"/>
    </location>
</feature>
<proteinExistence type="predicted"/>
<evidence type="ECO:0000313" key="10">
    <source>
        <dbReference type="Proteomes" id="UP000682111"/>
    </source>
</evidence>
<dbReference type="EMBL" id="BORC01000003">
    <property type="protein sequence ID" value="GIN62191.1"/>
    <property type="molecule type" value="Genomic_DNA"/>
</dbReference>
<evidence type="ECO:0000256" key="6">
    <source>
        <dbReference type="ARBA" id="ARBA00023136"/>
    </source>
</evidence>
<dbReference type="InterPro" id="IPR011701">
    <property type="entry name" value="MFS"/>
</dbReference>
<dbReference type="InterPro" id="IPR020846">
    <property type="entry name" value="MFS_dom"/>
</dbReference>
<feature type="transmembrane region" description="Helical" evidence="7">
    <location>
        <begin position="132"/>
        <end position="149"/>
    </location>
</feature>
<evidence type="ECO:0000256" key="5">
    <source>
        <dbReference type="ARBA" id="ARBA00022989"/>
    </source>
</evidence>
<feature type="domain" description="Major facilitator superfamily (MFS) profile" evidence="8">
    <location>
        <begin position="1"/>
        <end position="388"/>
    </location>
</feature>
<protein>
    <submittedName>
        <fullName evidence="9">MFS transporter</fullName>
    </submittedName>
</protein>
<dbReference type="GO" id="GO:0022857">
    <property type="term" value="F:transmembrane transporter activity"/>
    <property type="evidence" value="ECO:0007669"/>
    <property type="project" value="InterPro"/>
</dbReference>
<evidence type="ECO:0000313" key="9">
    <source>
        <dbReference type="EMBL" id="GIN62191.1"/>
    </source>
</evidence>
<comment type="caution">
    <text evidence="9">The sequence shown here is derived from an EMBL/GenBank/DDBJ whole genome shotgun (WGS) entry which is preliminary data.</text>
</comment>
<evidence type="ECO:0000259" key="8">
    <source>
        <dbReference type="PROSITE" id="PS50850"/>
    </source>
</evidence>
<keyword evidence="3" id="KW-1003">Cell membrane</keyword>
<dbReference type="InterPro" id="IPR022324">
    <property type="entry name" value="Bacilysin_exporter_BacE_put"/>
</dbReference>
<feature type="transmembrane region" description="Helical" evidence="7">
    <location>
        <begin position="331"/>
        <end position="353"/>
    </location>
</feature>
<dbReference type="PROSITE" id="PS50850">
    <property type="entry name" value="MFS"/>
    <property type="match status" value="1"/>
</dbReference>
<evidence type="ECO:0000256" key="7">
    <source>
        <dbReference type="SAM" id="Phobius"/>
    </source>
</evidence>
<dbReference type="Gene3D" id="1.20.1250.20">
    <property type="entry name" value="MFS general substrate transporter like domains"/>
    <property type="match status" value="1"/>
</dbReference>
<feature type="transmembrane region" description="Helical" evidence="7">
    <location>
        <begin position="31"/>
        <end position="52"/>
    </location>
</feature>
<gene>
    <name evidence="9" type="ORF">J27TS8_21840</name>
</gene>
<dbReference type="Pfam" id="PF07690">
    <property type="entry name" value="MFS_1"/>
    <property type="match status" value="2"/>
</dbReference>
<evidence type="ECO:0000256" key="1">
    <source>
        <dbReference type="ARBA" id="ARBA00004651"/>
    </source>
</evidence>
<organism evidence="9 10">
    <name type="scientific">Robertmurraya siralis</name>
    <dbReference type="NCBI Taxonomy" id="77777"/>
    <lineage>
        <taxon>Bacteria</taxon>
        <taxon>Bacillati</taxon>
        <taxon>Bacillota</taxon>
        <taxon>Bacilli</taxon>
        <taxon>Bacillales</taxon>
        <taxon>Bacillaceae</taxon>
        <taxon>Robertmurraya</taxon>
    </lineage>
</organism>
<dbReference type="PANTHER" id="PTHR43266:SF2">
    <property type="entry name" value="MAJOR FACILITATOR SUPERFAMILY (MFS) PROFILE DOMAIN-CONTAINING PROTEIN"/>
    <property type="match status" value="1"/>
</dbReference>
<dbReference type="GO" id="GO:0005886">
    <property type="term" value="C:plasma membrane"/>
    <property type="evidence" value="ECO:0007669"/>
    <property type="project" value="UniProtKB-SubCell"/>
</dbReference>
<sequence>MLILGIGISYLGNWIYLIALNLSILELTGSAAAVAGLYIIRPIAILLTNTWAGSVIDRVNKRRLMIMIDLVRGLLVFCIPFIGSLLIIYALLLLINIVGAFFGPSSTVYIAKLVPQENRKRFNSIMSMTNSGAFLLGPAIAGVLIMYFGTELCMMINAVTFLVCAFFIFLLPNVEEGQHRNRERVGWQLLINDWRTVTTYVMKAKFFMIVYALFQTAMLIGFALDSQEVTFIKQILQLSDWEYGVIVSITGVGALAGAFVSAVIAKKVPLKWYLGAGMFLTSVGYAWFYSSNSFITATAAFVFLGFFMAFANAGYATFFQNNVPVSIMGRFGSMADMLQGIVQIGFTLILGFLAEWFSLQLVCLIFSVVGACFALALLITVLLPLKQGNALMD</sequence>